<protein>
    <submittedName>
        <fullName evidence="10">DHA2 family efflux MFS transporter permease subunit</fullName>
    </submittedName>
</protein>
<evidence type="ECO:0000256" key="2">
    <source>
        <dbReference type="ARBA" id="ARBA00008537"/>
    </source>
</evidence>
<comment type="subcellular location">
    <subcellularLocation>
        <location evidence="1">Cell membrane</location>
        <topology evidence="1">Multi-pass membrane protein</topology>
    </subcellularLocation>
</comment>
<feature type="transmembrane region" description="Helical" evidence="8">
    <location>
        <begin position="231"/>
        <end position="251"/>
    </location>
</feature>
<comment type="caution">
    <text evidence="10">The sequence shown here is derived from an EMBL/GenBank/DDBJ whole genome shotgun (WGS) entry which is preliminary data.</text>
</comment>
<dbReference type="InterPro" id="IPR011701">
    <property type="entry name" value="MFS"/>
</dbReference>
<feature type="transmembrane region" description="Helical" evidence="8">
    <location>
        <begin position="398"/>
        <end position="417"/>
    </location>
</feature>
<evidence type="ECO:0000313" key="10">
    <source>
        <dbReference type="EMBL" id="GAA3640310.1"/>
    </source>
</evidence>
<accession>A0ABP7AUL5</accession>
<evidence type="ECO:0000256" key="1">
    <source>
        <dbReference type="ARBA" id="ARBA00004651"/>
    </source>
</evidence>
<keyword evidence="6 8" id="KW-1133">Transmembrane helix</keyword>
<gene>
    <name evidence="10" type="ORF">GCM10022223_69420</name>
</gene>
<feature type="transmembrane region" description="Helical" evidence="8">
    <location>
        <begin position="365"/>
        <end position="386"/>
    </location>
</feature>
<evidence type="ECO:0000256" key="6">
    <source>
        <dbReference type="ARBA" id="ARBA00022989"/>
    </source>
</evidence>
<dbReference type="Proteomes" id="UP001501074">
    <property type="component" value="Unassembled WGS sequence"/>
</dbReference>
<sequence>MSPPEPFSPALKRLILVTTLGSFMAFLDSTIVNVALESLTVDLHADLATIQWVLTGYLLAMAAVIPVSGWVSTRFGAVQTYVVALAAFTVASLICGLAGSVEMLVAGRVLQGLAGGLLMPVGSMMMLRATGPGQIARVMGVAGVPTVMAPVFGPTVGGLIIEHAGWEWIFFLNLPIGLLTLILAVRLLAFDARGEAGPPDLAGLVLIIGGTVGLTYGLAEIGSAGGLHARSVGALTIGAVMLVAFVAHQLIVPKPLLDLRLFRNPRYAVASLANFCLGAAIFGAIILLPLYFQLVRGEDAVATGLLLMPQGAGVALGMIVGAGLTDRIGSGWTGVSGSLLSLVATLPFTAIGVGTSYVLLDSLMVVRGLGVGFCAVAVSAAAFRAIDASRIPDATVQNNVLQRLGGSAATAAFAVILQHQLESATSSQAVADGFGTAFWWVVAISAGSGLPLLWLIPAERRAARPPEDQTLTPSAASSS</sequence>
<keyword evidence="11" id="KW-1185">Reference proteome</keyword>
<dbReference type="Gene3D" id="1.20.1720.10">
    <property type="entry name" value="Multidrug resistance protein D"/>
    <property type="match status" value="1"/>
</dbReference>
<dbReference type="RefSeq" id="WP_231485556.1">
    <property type="nucleotide sequence ID" value="NZ_BAAAZO010000014.1"/>
</dbReference>
<keyword evidence="5 8" id="KW-0812">Transmembrane</keyword>
<evidence type="ECO:0000256" key="4">
    <source>
        <dbReference type="ARBA" id="ARBA00022475"/>
    </source>
</evidence>
<evidence type="ECO:0000259" key="9">
    <source>
        <dbReference type="PROSITE" id="PS50850"/>
    </source>
</evidence>
<evidence type="ECO:0000256" key="8">
    <source>
        <dbReference type="SAM" id="Phobius"/>
    </source>
</evidence>
<feature type="transmembrane region" description="Helical" evidence="8">
    <location>
        <begin position="304"/>
        <end position="325"/>
    </location>
</feature>
<dbReference type="Gene3D" id="1.20.1250.20">
    <property type="entry name" value="MFS general substrate transporter like domains"/>
    <property type="match status" value="1"/>
</dbReference>
<dbReference type="CDD" id="cd17503">
    <property type="entry name" value="MFS_LmrB_MDR_like"/>
    <property type="match status" value="1"/>
</dbReference>
<keyword evidence="7 8" id="KW-0472">Membrane</keyword>
<organism evidence="10 11">
    <name type="scientific">Kineosporia mesophila</name>
    <dbReference type="NCBI Taxonomy" id="566012"/>
    <lineage>
        <taxon>Bacteria</taxon>
        <taxon>Bacillati</taxon>
        <taxon>Actinomycetota</taxon>
        <taxon>Actinomycetes</taxon>
        <taxon>Kineosporiales</taxon>
        <taxon>Kineosporiaceae</taxon>
        <taxon>Kineosporia</taxon>
    </lineage>
</organism>
<dbReference type="PANTHER" id="PTHR42718">
    <property type="entry name" value="MAJOR FACILITATOR SUPERFAMILY MULTIDRUG TRANSPORTER MFSC"/>
    <property type="match status" value="1"/>
</dbReference>
<feature type="transmembrane region" description="Helical" evidence="8">
    <location>
        <begin position="14"/>
        <end position="36"/>
    </location>
</feature>
<feature type="transmembrane region" description="Helical" evidence="8">
    <location>
        <begin position="78"/>
        <end position="99"/>
    </location>
</feature>
<dbReference type="PROSITE" id="PS50850">
    <property type="entry name" value="MFS"/>
    <property type="match status" value="1"/>
</dbReference>
<feature type="transmembrane region" description="Helical" evidence="8">
    <location>
        <begin position="337"/>
        <end position="359"/>
    </location>
</feature>
<dbReference type="InterPro" id="IPR036259">
    <property type="entry name" value="MFS_trans_sf"/>
</dbReference>
<dbReference type="EMBL" id="BAAAZO010000014">
    <property type="protein sequence ID" value="GAA3640310.1"/>
    <property type="molecule type" value="Genomic_DNA"/>
</dbReference>
<feature type="transmembrane region" description="Helical" evidence="8">
    <location>
        <begin position="105"/>
        <end position="127"/>
    </location>
</feature>
<feature type="transmembrane region" description="Helical" evidence="8">
    <location>
        <begin position="201"/>
        <end position="219"/>
    </location>
</feature>
<feature type="transmembrane region" description="Helical" evidence="8">
    <location>
        <begin position="48"/>
        <end position="71"/>
    </location>
</feature>
<dbReference type="PANTHER" id="PTHR42718:SF9">
    <property type="entry name" value="MAJOR FACILITATOR SUPERFAMILY MULTIDRUG TRANSPORTER MFSC"/>
    <property type="match status" value="1"/>
</dbReference>
<evidence type="ECO:0000256" key="5">
    <source>
        <dbReference type="ARBA" id="ARBA00022692"/>
    </source>
</evidence>
<keyword evidence="3" id="KW-0813">Transport</keyword>
<name>A0ABP7AUL5_9ACTN</name>
<dbReference type="Pfam" id="PF07690">
    <property type="entry name" value="MFS_1"/>
    <property type="match status" value="1"/>
</dbReference>
<feature type="transmembrane region" description="Helical" evidence="8">
    <location>
        <begin position="437"/>
        <end position="456"/>
    </location>
</feature>
<evidence type="ECO:0000256" key="7">
    <source>
        <dbReference type="ARBA" id="ARBA00023136"/>
    </source>
</evidence>
<dbReference type="InterPro" id="IPR004638">
    <property type="entry name" value="EmrB-like"/>
</dbReference>
<reference evidence="11" key="1">
    <citation type="journal article" date="2019" name="Int. J. Syst. Evol. Microbiol.">
        <title>The Global Catalogue of Microorganisms (GCM) 10K type strain sequencing project: providing services to taxonomists for standard genome sequencing and annotation.</title>
        <authorList>
            <consortium name="The Broad Institute Genomics Platform"/>
            <consortium name="The Broad Institute Genome Sequencing Center for Infectious Disease"/>
            <person name="Wu L."/>
            <person name="Ma J."/>
        </authorList>
    </citation>
    <scope>NUCLEOTIDE SEQUENCE [LARGE SCALE GENOMIC DNA]</scope>
    <source>
        <strain evidence="11">JCM 16902</strain>
    </source>
</reference>
<evidence type="ECO:0000256" key="3">
    <source>
        <dbReference type="ARBA" id="ARBA00022448"/>
    </source>
</evidence>
<proteinExistence type="inferred from homology"/>
<dbReference type="SUPFAM" id="SSF103473">
    <property type="entry name" value="MFS general substrate transporter"/>
    <property type="match status" value="1"/>
</dbReference>
<feature type="transmembrane region" description="Helical" evidence="8">
    <location>
        <begin position="139"/>
        <end position="162"/>
    </location>
</feature>
<comment type="similarity">
    <text evidence="2">Belongs to the major facilitator superfamily. EmrB family.</text>
</comment>
<dbReference type="NCBIfam" id="TIGR00711">
    <property type="entry name" value="efflux_EmrB"/>
    <property type="match status" value="1"/>
</dbReference>
<evidence type="ECO:0000313" key="11">
    <source>
        <dbReference type="Proteomes" id="UP001501074"/>
    </source>
</evidence>
<feature type="transmembrane region" description="Helical" evidence="8">
    <location>
        <begin position="272"/>
        <end position="292"/>
    </location>
</feature>
<dbReference type="InterPro" id="IPR020846">
    <property type="entry name" value="MFS_dom"/>
</dbReference>
<keyword evidence="4" id="KW-1003">Cell membrane</keyword>
<feature type="transmembrane region" description="Helical" evidence="8">
    <location>
        <begin position="168"/>
        <end position="189"/>
    </location>
</feature>
<feature type="domain" description="Major facilitator superfamily (MFS) profile" evidence="9">
    <location>
        <begin position="14"/>
        <end position="460"/>
    </location>
</feature>